<dbReference type="EMBL" id="CP111024">
    <property type="protein sequence ID" value="WAR23215.1"/>
    <property type="molecule type" value="Genomic_DNA"/>
</dbReference>
<keyword evidence="3" id="KW-1185">Reference proteome</keyword>
<evidence type="ECO:0000313" key="2">
    <source>
        <dbReference type="EMBL" id="WAR23215.1"/>
    </source>
</evidence>
<reference evidence="2" key="1">
    <citation type="submission" date="2022-11" db="EMBL/GenBank/DDBJ databases">
        <title>Centuries of genome instability and evolution in soft-shell clam transmissible cancer (bioRxiv).</title>
        <authorList>
            <person name="Hart S.F.M."/>
            <person name="Yonemitsu M.A."/>
            <person name="Giersch R.M."/>
            <person name="Beal B.F."/>
            <person name="Arriagada G."/>
            <person name="Davis B.W."/>
            <person name="Ostrander E.A."/>
            <person name="Goff S.P."/>
            <person name="Metzger M.J."/>
        </authorList>
    </citation>
    <scope>NUCLEOTIDE SEQUENCE</scope>
    <source>
        <strain evidence="2">MELC-2E11</strain>
        <tissue evidence="2">Siphon/mantle</tissue>
    </source>
</reference>
<protein>
    <submittedName>
        <fullName evidence="2">Uncharacterized protein</fullName>
    </submittedName>
</protein>
<proteinExistence type="predicted"/>
<dbReference type="Gene3D" id="3.30.1330.30">
    <property type="match status" value="1"/>
</dbReference>
<dbReference type="InterPro" id="IPR029064">
    <property type="entry name" value="Ribosomal_eL30-like_sf"/>
</dbReference>
<name>A0ABY7FLW8_MYAAR</name>
<sequence length="243" mass="27896">MLLDYSDKVSPIYGQHLKEDCAKRTKSMKIGEAVEKVVRRAWRENRLVVGVLEVATFLQHAVRGSALVCVLEQGPRTSVGDLCQHRLVEAFCREHRIRLVKVNGERSLMDKDDDEDDESEFTQTTDEQTESQSRERETMGVQLQDVHTITTKGTKDNRRRNSLQEIIQIQHRQHPRRIARNHSFPKREKNQVNVLPSSGNATCFLVQAEGRISSEEDFVIAFHDIYRSSSMHGHQFPCVKVGC</sequence>
<evidence type="ECO:0000313" key="3">
    <source>
        <dbReference type="Proteomes" id="UP001164746"/>
    </source>
</evidence>
<evidence type="ECO:0000256" key="1">
    <source>
        <dbReference type="SAM" id="MobiDB-lite"/>
    </source>
</evidence>
<dbReference type="Proteomes" id="UP001164746">
    <property type="component" value="Chromosome 13"/>
</dbReference>
<feature type="compositionally biased region" description="Acidic residues" evidence="1">
    <location>
        <begin position="111"/>
        <end position="120"/>
    </location>
</feature>
<feature type="region of interest" description="Disordered" evidence="1">
    <location>
        <begin position="108"/>
        <end position="141"/>
    </location>
</feature>
<dbReference type="SUPFAM" id="SSF55315">
    <property type="entry name" value="L30e-like"/>
    <property type="match status" value="1"/>
</dbReference>
<gene>
    <name evidence="2" type="ORF">MAR_036884</name>
</gene>
<accession>A0ABY7FLW8</accession>
<organism evidence="2 3">
    <name type="scientific">Mya arenaria</name>
    <name type="common">Soft-shell clam</name>
    <dbReference type="NCBI Taxonomy" id="6604"/>
    <lineage>
        <taxon>Eukaryota</taxon>
        <taxon>Metazoa</taxon>
        <taxon>Spiralia</taxon>
        <taxon>Lophotrochozoa</taxon>
        <taxon>Mollusca</taxon>
        <taxon>Bivalvia</taxon>
        <taxon>Autobranchia</taxon>
        <taxon>Heteroconchia</taxon>
        <taxon>Euheterodonta</taxon>
        <taxon>Imparidentia</taxon>
        <taxon>Neoheterodontei</taxon>
        <taxon>Myida</taxon>
        <taxon>Myoidea</taxon>
        <taxon>Myidae</taxon>
        <taxon>Mya</taxon>
    </lineage>
</organism>